<reference evidence="2" key="2">
    <citation type="submission" date="2015-03" db="EMBL/GenBank/DDBJ databases">
        <authorList>
            <person name="Deng P."/>
            <person name="Lu S."/>
        </authorList>
    </citation>
    <scope>NUCLEOTIDE SEQUENCE [LARGE SCALE GENOMIC DNA]</scope>
    <source>
        <strain evidence="2">UFB2</strain>
    </source>
</reference>
<protein>
    <submittedName>
        <fullName evidence="1">Uncharacterized protein</fullName>
    </submittedName>
</protein>
<evidence type="ECO:0000313" key="2">
    <source>
        <dbReference type="Proteomes" id="UP000035212"/>
    </source>
</evidence>
<organism evidence="1 2">
    <name type="scientific">Pseudomonas chlororaphis</name>
    <dbReference type="NCBI Taxonomy" id="587753"/>
    <lineage>
        <taxon>Bacteria</taxon>
        <taxon>Pseudomonadati</taxon>
        <taxon>Pseudomonadota</taxon>
        <taxon>Gammaproteobacteria</taxon>
        <taxon>Pseudomonadales</taxon>
        <taxon>Pseudomonadaceae</taxon>
        <taxon>Pseudomonas</taxon>
    </lineage>
</organism>
<name>A0A0G3GRJ5_9PSED</name>
<reference evidence="1 2" key="1">
    <citation type="journal article" date="2015" name="Stand. Genomic Sci.">
        <title>Complete genome of Pseudomonas chlororaphis strain UFB2, a soil bacterium with antibacterial activity against bacterial canker pathogen of tomato.</title>
        <authorList>
            <person name="Deng P."/>
            <person name="Wang X."/>
            <person name="Baird S.M."/>
            <person name="Lu S.E."/>
        </authorList>
    </citation>
    <scope>NUCLEOTIDE SEQUENCE [LARGE SCALE GENOMIC DNA]</scope>
    <source>
        <strain evidence="1 2">UFB2</strain>
    </source>
</reference>
<evidence type="ECO:0000313" key="1">
    <source>
        <dbReference type="EMBL" id="AKK01437.1"/>
    </source>
</evidence>
<accession>A0A0G3GRJ5</accession>
<proteinExistence type="predicted"/>
<dbReference type="EMBL" id="CP011020">
    <property type="protein sequence ID" value="AKK01437.1"/>
    <property type="molecule type" value="Genomic_DNA"/>
</dbReference>
<gene>
    <name evidence="1" type="ORF">VM99_26550</name>
</gene>
<sequence length="98" mass="11074">MLAKASAGQDVKGVFAFKKTSVEVFLKSSDETVGCCNSPFAVEYCFVDEQNRRLQASFSDFPLFSFREQDVQEHPVSNDAKWLAIERLACQFDQLVIL</sequence>
<dbReference type="Proteomes" id="UP000035212">
    <property type="component" value="Chromosome"/>
</dbReference>
<dbReference type="AlphaFoldDB" id="A0A0G3GRJ5"/>